<dbReference type="Proteomes" id="UP001497382">
    <property type="component" value="Unassembled WGS sequence"/>
</dbReference>
<gene>
    <name evidence="1" type="ORF">LARSCL_LOCUS14784</name>
</gene>
<reference evidence="1 2" key="1">
    <citation type="submission" date="2024-04" db="EMBL/GenBank/DDBJ databases">
        <authorList>
            <person name="Rising A."/>
            <person name="Reimegard J."/>
            <person name="Sonavane S."/>
            <person name="Akerstrom W."/>
            <person name="Nylinder S."/>
            <person name="Hedman E."/>
            <person name="Kallberg Y."/>
        </authorList>
    </citation>
    <scope>NUCLEOTIDE SEQUENCE [LARGE SCALE GENOMIC DNA]</scope>
</reference>
<name>A0AAV2ATL1_9ARAC</name>
<comment type="caution">
    <text evidence="1">The sequence shown here is derived from an EMBL/GenBank/DDBJ whole genome shotgun (WGS) entry which is preliminary data.</text>
</comment>
<keyword evidence="2" id="KW-1185">Reference proteome</keyword>
<organism evidence="1 2">
    <name type="scientific">Larinioides sclopetarius</name>
    <dbReference type="NCBI Taxonomy" id="280406"/>
    <lineage>
        <taxon>Eukaryota</taxon>
        <taxon>Metazoa</taxon>
        <taxon>Ecdysozoa</taxon>
        <taxon>Arthropoda</taxon>
        <taxon>Chelicerata</taxon>
        <taxon>Arachnida</taxon>
        <taxon>Araneae</taxon>
        <taxon>Araneomorphae</taxon>
        <taxon>Entelegynae</taxon>
        <taxon>Araneoidea</taxon>
        <taxon>Araneidae</taxon>
        <taxon>Larinioides</taxon>
    </lineage>
</organism>
<protein>
    <submittedName>
        <fullName evidence="1">Uncharacterized protein</fullName>
    </submittedName>
</protein>
<dbReference type="AlphaFoldDB" id="A0AAV2ATL1"/>
<evidence type="ECO:0000313" key="2">
    <source>
        <dbReference type="Proteomes" id="UP001497382"/>
    </source>
</evidence>
<dbReference type="EMBL" id="CAXIEN010000216">
    <property type="protein sequence ID" value="CAL1287363.1"/>
    <property type="molecule type" value="Genomic_DNA"/>
</dbReference>
<evidence type="ECO:0000313" key="1">
    <source>
        <dbReference type="EMBL" id="CAL1287363.1"/>
    </source>
</evidence>
<accession>A0AAV2ATL1</accession>
<proteinExistence type="predicted"/>
<sequence>MAVTLEYCFAAEEIYHPSCEEYNLQDQSSQSGTCNLQDQSGTFDSPNYGAPGVLLSSDLFLTCDEPSIDDSNLASV</sequence>